<protein>
    <submittedName>
        <fullName evidence="2">Uncharacterized protein</fullName>
    </submittedName>
</protein>
<dbReference type="RefSeq" id="WP_251500900.1">
    <property type="nucleotide sequence ID" value="NZ_CAJSLV010000114.1"/>
</dbReference>
<keyword evidence="3" id="KW-1185">Reference proteome</keyword>
<sequence>MKRLNRWLDQHPWAWAVLLVVVNAGVLLAIRPSRSPIGALLSSVLYAAFALWAYRRRRRRDLRAAGSQDADIRGLGRMIAKGQVPEDAGQRDQMRGLMVRRRRQIKRARWLMPLFSTMVLVIAGLGIASHSWAAALPLIALVVLFDSMAVLGYRKQKRNLRRLDERLS</sequence>
<dbReference type="Proteomes" id="UP001152519">
    <property type="component" value="Unassembled WGS sequence"/>
</dbReference>
<dbReference type="EMBL" id="CAJSLV010000114">
    <property type="protein sequence ID" value="CAG6398908.1"/>
    <property type="molecule type" value="Genomic_DNA"/>
</dbReference>
<accession>A0A9W4GWE7</accession>
<name>A0A9W4GWE7_9ACTN</name>
<feature type="transmembrane region" description="Helical" evidence="1">
    <location>
        <begin position="134"/>
        <end position="153"/>
    </location>
</feature>
<keyword evidence="1" id="KW-0472">Membrane</keyword>
<evidence type="ECO:0000256" key="1">
    <source>
        <dbReference type="SAM" id="Phobius"/>
    </source>
</evidence>
<reference evidence="2" key="1">
    <citation type="submission" date="2021-05" db="EMBL/GenBank/DDBJ databases">
        <authorList>
            <person name="Arsene-Ploetze F."/>
        </authorList>
    </citation>
    <scope>NUCLEOTIDE SEQUENCE</scope>
    <source>
        <strain evidence="2">DSM 42138</strain>
    </source>
</reference>
<comment type="caution">
    <text evidence="2">The sequence shown here is derived from an EMBL/GenBank/DDBJ whole genome shotgun (WGS) entry which is preliminary data.</text>
</comment>
<gene>
    <name evidence="2" type="ORF">SCOCK_80063</name>
</gene>
<feature type="transmembrane region" description="Helical" evidence="1">
    <location>
        <begin position="12"/>
        <end position="30"/>
    </location>
</feature>
<feature type="transmembrane region" description="Helical" evidence="1">
    <location>
        <begin position="110"/>
        <end position="128"/>
    </location>
</feature>
<evidence type="ECO:0000313" key="3">
    <source>
        <dbReference type="Proteomes" id="UP001152519"/>
    </source>
</evidence>
<keyword evidence="1" id="KW-1133">Transmembrane helix</keyword>
<keyword evidence="1" id="KW-0812">Transmembrane</keyword>
<proteinExistence type="predicted"/>
<organism evidence="2 3">
    <name type="scientific">Actinacidiphila cocklensis</name>
    <dbReference type="NCBI Taxonomy" id="887465"/>
    <lineage>
        <taxon>Bacteria</taxon>
        <taxon>Bacillati</taxon>
        <taxon>Actinomycetota</taxon>
        <taxon>Actinomycetes</taxon>
        <taxon>Kitasatosporales</taxon>
        <taxon>Streptomycetaceae</taxon>
        <taxon>Actinacidiphila</taxon>
    </lineage>
</organism>
<evidence type="ECO:0000313" key="2">
    <source>
        <dbReference type="EMBL" id="CAG6398908.1"/>
    </source>
</evidence>
<dbReference type="AlphaFoldDB" id="A0A9W4GWE7"/>
<feature type="transmembrane region" description="Helical" evidence="1">
    <location>
        <begin position="36"/>
        <end position="54"/>
    </location>
</feature>